<dbReference type="InterPro" id="IPR009057">
    <property type="entry name" value="Homeodomain-like_sf"/>
</dbReference>
<organism evidence="5 6">
    <name type="scientific">Amphritea atlantica</name>
    <dbReference type="NCBI Taxonomy" id="355243"/>
    <lineage>
        <taxon>Bacteria</taxon>
        <taxon>Pseudomonadati</taxon>
        <taxon>Pseudomonadota</taxon>
        <taxon>Gammaproteobacteria</taxon>
        <taxon>Oceanospirillales</taxon>
        <taxon>Oceanospirillaceae</taxon>
        <taxon>Amphritea</taxon>
    </lineage>
</organism>
<evidence type="ECO:0000256" key="3">
    <source>
        <dbReference type="ARBA" id="ARBA00023163"/>
    </source>
</evidence>
<dbReference type="InterPro" id="IPR018060">
    <property type="entry name" value="HTH_AraC"/>
</dbReference>
<gene>
    <name evidence="5" type="ORF">KDX31_06745</name>
</gene>
<feature type="domain" description="HTH araC/xylS-type" evidence="4">
    <location>
        <begin position="203"/>
        <end position="300"/>
    </location>
</feature>
<evidence type="ECO:0000313" key="5">
    <source>
        <dbReference type="EMBL" id="UTW04694.1"/>
    </source>
</evidence>
<evidence type="ECO:0000256" key="1">
    <source>
        <dbReference type="ARBA" id="ARBA00023015"/>
    </source>
</evidence>
<protein>
    <submittedName>
        <fullName evidence="5">Helix-turn-helix transcriptional regulator</fullName>
    </submittedName>
</protein>
<accession>A0ABY5GY35</accession>
<dbReference type="PROSITE" id="PS01124">
    <property type="entry name" value="HTH_ARAC_FAMILY_2"/>
    <property type="match status" value="1"/>
</dbReference>
<name>A0ABY5GY35_9GAMM</name>
<reference evidence="5" key="1">
    <citation type="submission" date="2021-04" db="EMBL/GenBank/DDBJ databases">
        <title>Oceanospirillales bacteria with DddD are important DMSP degraders in coastal seawater.</title>
        <authorList>
            <person name="Liu J."/>
        </authorList>
    </citation>
    <scope>NUCLEOTIDE SEQUENCE</scope>
    <source>
        <strain evidence="5">GY6</strain>
    </source>
</reference>
<evidence type="ECO:0000259" key="4">
    <source>
        <dbReference type="PROSITE" id="PS01124"/>
    </source>
</evidence>
<proteinExistence type="predicted"/>
<dbReference type="Pfam" id="PF12833">
    <property type="entry name" value="HTH_18"/>
    <property type="match status" value="1"/>
</dbReference>
<evidence type="ECO:0000313" key="6">
    <source>
        <dbReference type="Proteomes" id="UP001059950"/>
    </source>
</evidence>
<dbReference type="Gene3D" id="1.10.10.60">
    <property type="entry name" value="Homeodomain-like"/>
    <property type="match status" value="1"/>
</dbReference>
<dbReference type="SUPFAM" id="SSF46689">
    <property type="entry name" value="Homeodomain-like"/>
    <property type="match status" value="2"/>
</dbReference>
<dbReference type="Proteomes" id="UP001059950">
    <property type="component" value="Chromosome"/>
</dbReference>
<dbReference type="SMART" id="SM00342">
    <property type="entry name" value="HTH_ARAC"/>
    <property type="match status" value="1"/>
</dbReference>
<keyword evidence="2" id="KW-0238">DNA-binding</keyword>
<dbReference type="EMBL" id="CP073344">
    <property type="protein sequence ID" value="UTW04694.1"/>
    <property type="molecule type" value="Genomic_DNA"/>
</dbReference>
<dbReference type="PANTHER" id="PTHR46796">
    <property type="entry name" value="HTH-TYPE TRANSCRIPTIONAL ACTIVATOR RHAS-RELATED"/>
    <property type="match status" value="1"/>
</dbReference>
<dbReference type="PANTHER" id="PTHR46796:SF6">
    <property type="entry name" value="ARAC SUBFAMILY"/>
    <property type="match status" value="1"/>
</dbReference>
<evidence type="ECO:0000256" key="2">
    <source>
        <dbReference type="ARBA" id="ARBA00023125"/>
    </source>
</evidence>
<sequence>MPDDKIKLITPDQRLDTISFKPTDTSAEKSFCNIRLENYARLPFVDLNLPGMDHHVLVYNYKPPTVAVQYSCGDNHFQGIWDKQTLSVIPAFQDNQWLIPEPDSSTLHIMFPHSAVRKVIEENLSISPDNFELQSLFQTDDPVLRNLSELILSETRQQFPSGNLYMESLANALIVHLLNHYSNKTNITLKHNESGKITRKGLQKVVEYIDFNLSDKISLDQLADILSMSSFHFCRSFKESTGYTPHQFLLLRRTYRARQLLLDRRFTPSQIAQMTGFTDQSHLNRFLRRIFNLTASQIRS</sequence>
<keyword evidence="3" id="KW-0804">Transcription</keyword>
<keyword evidence="6" id="KW-1185">Reference proteome</keyword>
<dbReference type="InterPro" id="IPR050204">
    <property type="entry name" value="AraC_XylS_family_regulators"/>
</dbReference>
<keyword evidence="1" id="KW-0805">Transcription regulation</keyword>